<feature type="compositionally biased region" description="Polar residues" evidence="3">
    <location>
        <begin position="1300"/>
        <end position="1314"/>
    </location>
</feature>
<feature type="region of interest" description="Disordered" evidence="3">
    <location>
        <begin position="1488"/>
        <end position="1513"/>
    </location>
</feature>
<feature type="compositionally biased region" description="Basic residues" evidence="3">
    <location>
        <begin position="144"/>
        <end position="160"/>
    </location>
</feature>
<dbReference type="Proteomes" id="UP000287033">
    <property type="component" value="Unassembled WGS sequence"/>
</dbReference>
<dbReference type="InterPro" id="IPR037789">
    <property type="entry name" value="FIP_classI"/>
</dbReference>
<dbReference type="GO" id="GO:0005769">
    <property type="term" value="C:early endosome"/>
    <property type="evidence" value="ECO:0007669"/>
    <property type="project" value="TreeGrafter"/>
</dbReference>
<proteinExistence type="predicted"/>
<dbReference type="STRING" id="137246.A0A401T6F0"/>
<reference evidence="5 6" key="1">
    <citation type="journal article" date="2018" name="Nat. Ecol. Evol.">
        <title>Shark genomes provide insights into elasmobranch evolution and the origin of vertebrates.</title>
        <authorList>
            <person name="Hara Y"/>
            <person name="Yamaguchi K"/>
            <person name="Onimaru K"/>
            <person name="Kadota M"/>
            <person name="Koyanagi M"/>
            <person name="Keeley SD"/>
            <person name="Tatsumi K"/>
            <person name="Tanaka K"/>
            <person name="Motone F"/>
            <person name="Kageyama Y"/>
            <person name="Nozu R"/>
            <person name="Adachi N"/>
            <person name="Nishimura O"/>
            <person name="Nakagawa R"/>
            <person name="Tanegashima C"/>
            <person name="Kiyatake I"/>
            <person name="Matsumoto R"/>
            <person name="Murakumo K"/>
            <person name="Nishida K"/>
            <person name="Terakita A"/>
            <person name="Kuratani S"/>
            <person name="Sato K"/>
            <person name="Hyodo S Kuraku.S."/>
        </authorList>
    </citation>
    <scope>NUCLEOTIDE SEQUENCE [LARGE SCALE GENOMIC DNA]</scope>
</reference>
<feature type="compositionally biased region" description="Polar residues" evidence="3">
    <location>
        <begin position="245"/>
        <end position="254"/>
    </location>
</feature>
<feature type="compositionally biased region" description="Low complexity" evidence="3">
    <location>
        <begin position="669"/>
        <end position="681"/>
    </location>
</feature>
<accession>A0A401T6F0</accession>
<dbReference type="PANTHER" id="PTHR15746">
    <property type="entry name" value="RAB11-RELATED"/>
    <property type="match status" value="1"/>
</dbReference>
<feature type="region of interest" description="Disordered" evidence="3">
    <location>
        <begin position="367"/>
        <end position="402"/>
    </location>
</feature>
<dbReference type="GO" id="GO:0030141">
    <property type="term" value="C:secretory granule"/>
    <property type="evidence" value="ECO:0007669"/>
    <property type="project" value="TreeGrafter"/>
</dbReference>
<sequence length="1581" mass="171392">MSCLLTEGNVVTSVLDEKERRDYLPPHTVADLLTNVVLLLLLIQEHHSPPRWYRLSSKPGQKEKERGEIQVIIEFVRNNMTASMFDLSSKEKPRSALGKLKDRVKGKKKLDNSLMAESASAIVPSSVGQIISDEEFNEKETLQKRPKKGFFSKPKLHRSSLTKSNSSLSSQQSVKSLESVSSSTGPVTVTSPKATGAPSGFHSLFNETIDDNPSLPKKMTHKRALSDEVGQTNVPNIKGLAPKTSPLSRSSLCINGSHIYSEEPASKSPPNLFPELMSLSHSSQDIASKKDPPPWPPSLDEPEVTSRDTTKMEARLIPPVIRVADEEGAPVLTGDSQKKEEVKSTWSPKPIHAAAPIISTVEPTKNIPDETKKASIFPFGSESKDSESKRSRTPSPVRKCSSLAEKSKGSGWFVKDVNHKPSLEVSPMVETNSNAPSFFPCLPLHPPLPVPPPPLLRHSLHTSTNPGSPDCATNTNLFTTAEEAPVSSSKPTTNPFFNALQSNPFFEDLLADQILKSPPFTSCFSSLNFESQGVPDVSVPSSSTADSSESGLFDLAKSIANEEVAASPLPAPASTMTRESTSSFQRLETSDPLVNSDSAMWSAVFPVLPPDAEVKGEVMHAPLAQTSVLSAVDLKDTAPFKTKQMKTVYQGEAECSSMFVPAVDHKTVDTNPSVPTPTTTSIHVNNSSGSTSKNISGQQANSKPKNDASSNIMLKGTTTDNAKPLDIRTCSLQDTTLSPSIELPSMVEGGSSSPMIQNAALNKERHAFVPELKTELESNTVCESSVIHQEKITNNHNVEKLSALKESDRNPRDTAKHSESCQHVGSSPLSVYAPEVTTDESDGTTRAKNRKANIVPLFQDGEDNIQGNVCPFSSQGFFGKDDKQYSKNGQCVLTVEHKFQNVDIPCEDADGSPATTEAEKERSEFLVKSDTEFIQIGPPPPKPPRSLICTNLGLEETVHLMKEQEREKEMPFDLPESSAQSVNLAERQSNQRFEQKASLVVSCPAVDEVNPDRTDFIAAESAAKELVDNIRPSNDVVTKGEASYGTVELSANERTGVEHYKTCLSALSVEGINTLIDDGNSNKLDDFHQPLSLGLIEVHQAKLPVKLQPSLLKTTAAVNSLEAISPVEEKPPPVQKSCNAFLKEEASLFLPDQTDHSELEFISAVEELPHKSSPILSKCTMSLGNDIEFSGELKSEMSEAAGKSRGASTLTNPEQTLIGNVEVETQNGRTSKTVCQSVGVRPSPSCVPVTLGAEMEQQARGEEANLAEHSPPDLCPSLTVRSDWGQISEKANGMAYKSEPSAQNVDLQSISNGRPVTEDRSLSAPHGYSAACDSSFEGGLSFKELHLKAAPHALPVTNFTRAPLAHPPPSNKPLAFSTPYPVAVTNSRVPNLPSPIFFPSNVIPPSETTQPAVTPHHSLQSSGSKVTPLTVLPRETQPAEMPSPQQRISPHPVKPISNTVQITEKKSGLSGIGSTLSSGLEKLKNVTTGSISPIRSPTPSQEEQEAVKESKPTDPVARYYHLTHDELIKIILQQELEMKKKEEHVRDLEEYIDIVLVQVMEQKPSILQAVSEKMKNKAVNK</sequence>
<feature type="compositionally biased region" description="Basic and acidic residues" evidence="3">
    <location>
        <begin position="801"/>
        <end position="820"/>
    </location>
</feature>
<feature type="domain" description="FIP-RBD" evidence="4">
    <location>
        <begin position="1508"/>
        <end position="1570"/>
    </location>
</feature>
<dbReference type="OrthoDB" id="8956628at2759"/>
<gene>
    <name evidence="5" type="ORF">chiPu_0016766</name>
</gene>
<dbReference type="InterPro" id="IPR037245">
    <property type="entry name" value="FIP-RBD_C_sf"/>
</dbReference>
<evidence type="ECO:0000256" key="2">
    <source>
        <dbReference type="ARBA" id="ARBA00022553"/>
    </source>
</evidence>
<feature type="region of interest" description="Disordered" evidence="3">
    <location>
        <begin position="668"/>
        <end position="720"/>
    </location>
</feature>
<evidence type="ECO:0000313" key="5">
    <source>
        <dbReference type="EMBL" id="GCC38253.1"/>
    </source>
</evidence>
<keyword evidence="6" id="KW-1185">Reference proteome</keyword>
<feature type="compositionally biased region" description="Basic and acidic residues" evidence="3">
    <location>
        <begin position="304"/>
        <end position="314"/>
    </location>
</feature>
<feature type="compositionally biased region" description="Polar residues" evidence="3">
    <location>
        <begin position="682"/>
        <end position="720"/>
    </location>
</feature>
<comment type="caution">
    <text evidence="5">The sequence shown here is derived from an EMBL/GenBank/DDBJ whole genome shotgun (WGS) entry which is preliminary data.</text>
</comment>
<keyword evidence="1" id="KW-0813">Transport</keyword>
<dbReference type="Gene3D" id="1.20.5.2440">
    <property type="match status" value="1"/>
</dbReference>
<organism evidence="5 6">
    <name type="scientific">Chiloscyllium punctatum</name>
    <name type="common">Brownbanded bambooshark</name>
    <name type="synonym">Hemiscyllium punctatum</name>
    <dbReference type="NCBI Taxonomy" id="137246"/>
    <lineage>
        <taxon>Eukaryota</taxon>
        <taxon>Metazoa</taxon>
        <taxon>Chordata</taxon>
        <taxon>Craniata</taxon>
        <taxon>Vertebrata</taxon>
        <taxon>Chondrichthyes</taxon>
        <taxon>Elasmobranchii</taxon>
        <taxon>Galeomorphii</taxon>
        <taxon>Galeoidea</taxon>
        <taxon>Orectolobiformes</taxon>
        <taxon>Hemiscylliidae</taxon>
        <taxon>Chiloscyllium</taxon>
    </lineage>
</organism>
<evidence type="ECO:0000256" key="1">
    <source>
        <dbReference type="ARBA" id="ARBA00022448"/>
    </source>
</evidence>
<dbReference type="Pfam" id="PF09457">
    <property type="entry name" value="RBD-FIP"/>
    <property type="match status" value="1"/>
</dbReference>
<dbReference type="GO" id="GO:0045335">
    <property type="term" value="C:phagocytic vesicle"/>
    <property type="evidence" value="ECO:0007669"/>
    <property type="project" value="TreeGrafter"/>
</dbReference>
<evidence type="ECO:0000313" key="6">
    <source>
        <dbReference type="Proteomes" id="UP000287033"/>
    </source>
</evidence>
<feature type="compositionally biased region" description="Polar residues" evidence="3">
    <location>
        <begin position="1488"/>
        <end position="1501"/>
    </location>
</feature>
<evidence type="ECO:0000256" key="3">
    <source>
        <dbReference type="SAM" id="MobiDB-lite"/>
    </source>
</evidence>
<feature type="region of interest" description="Disordered" evidence="3">
    <location>
        <begin position="801"/>
        <end position="848"/>
    </location>
</feature>
<dbReference type="InterPro" id="IPR019018">
    <property type="entry name" value="Rab-bd_FIP-RBD"/>
</dbReference>
<dbReference type="GO" id="GO:0045055">
    <property type="term" value="P:regulated exocytosis"/>
    <property type="evidence" value="ECO:0007669"/>
    <property type="project" value="TreeGrafter"/>
</dbReference>
<feature type="compositionally biased region" description="Low complexity" evidence="3">
    <location>
        <begin position="161"/>
        <end position="192"/>
    </location>
</feature>
<feature type="region of interest" description="Disordered" evidence="3">
    <location>
        <begin position="1407"/>
        <end position="1426"/>
    </location>
</feature>
<name>A0A401T6F0_CHIPU</name>
<dbReference type="GO" id="GO:0031267">
    <property type="term" value="F:small GTPase binding"/>
    <property type="evidence" value="ECO:0007669"/>
    <property type="project" value="InterPro"/>
</dbReference>
<keyword evidence="2" id="KW-0597">Phosphoprotein</keyword>
<dbReference type="GO" id="GO:0005739">
    <property type="term" value="C:mitochondrion"/>
    <property type="evidence" value="ECO:0007669"/>
    <property type="project" value="TreeGrafter"/>
</dbReference>
<dbReference type="PANTHER" id="PTHR15746:SF14">
    <property type="entry name" value="RAB11 FAMILY-INTERACTING PROTEIN 5"/>
    <property type="match status" value="1"/>
</dbReference>
<dbReference type="PROSITE" id="PS51511">
    <property type="entry name" value="FIP_RBD"/>
    <property type="match status" value="1"/>
</dbReference>
<evidence type="ECO:0000259" key="4">
    <source>
        <dbReference type="PROSITE" id="PS51511"/>
    </source>
</evidence>
<feature type="region of interest" description="Disordered" evidence="3">
    <location>
        <begin position="137"/>
        <end position="350"/>
    </location>
</feature>
<feature type="region of interest" description="Disordered" evidence="3">
    <location>
        <begin position="1298"/>
        <end position="1322"/>
    </location>
</feature>
<dbReference type="GO" id="GO:0055037">
    <property type="term" value="C:recycling endosome"/>
    <property type="evidence" value="ECO:0007669"/>
    <property type="project" value="TreeGrafter"/>
</dbReference>
<dbReference type="EMBL" id="BEZZ01001143">
    <property type="protein sequence ID" value="GCC38253.1"/>
    <property type="molecule type" value="Genomic_DNA"/>
</dbReference>
<dbReference type="SUPFAM" id="SSF144270">
    <property type="entry name" value="Eferin C-derminal domain-like"/>
    <property type="match status" value="1"/>
</dbReference>
<protein>
    <recommendedName>
        <fullName evidence="4">FIP-RBD domain-containing protein</fullName>
    </recommendedName>
</protein>